<sequence length="105" mass="11880">MSPSSMTNNPIRTMVKGTFGYIDPEYYRHQQLTEKSDVYSFRAVLFKVLFTRPTVDSKLEYSQISLAGCQRPSMHVVARKLEFALQLQEIGDSEQIGQVSDGAQS</sequence>
<dbReference type="PANTHER" id="PTHR27003">
    <property type="entry name" value="OS07G0166700 PROTEIN"/>
    <property type="match status" value="1"/>
</dbReference>
<comment type="caution">
    <text evidence="1">The sequence shown here is derived from an EMBL/GenBank/DDBJ whole genome shotgun (WGS) entry which is preliminary data.</text>
</comment>
<protein>
    <recommendedName>
        <fullName evidence="3">Protein kinase domain-containing protein</fullName>
    </recommendedName>
</protein>
<keyword evidence="2" id="KW-1185">Reference proteome</keyword>
<dbReference type="Proteomes" id="UP000593575">
    <property type="component" value="Unassembled WGS sequence"/>
</dbReference>
<reference evidence="1 2" key="1">
    <citation type="journal article" date="2019" name="Genome Biol. Evol.">
        <title>Insights into the evolution of the New World diploid cottons (Gossypium, subgenus Houzingenia) based on genome sequencing.</title>
        <authorList>
            <person name="Grover C.E."/>
            <person name="Arick M.A. 2nd"/>
            <person name="Thrash A."/>
            <person name="Conover J.L."/>
            <person name="Sanders W.S."/>
            <person name="Peterson D.G."/>
            <person name="Frelichowski J.E."/>
            <person name="Scheffler J.A."/>
            <person name="Scheffler B.E."/>
            <person name="Wendel J.F."/>
        </authorList>
    </citation>
    <scope>NUCLEOTIDE SEQUENCE [LARGE SCALE GENOMIC DNA]</scope>
    <source>
        <strain evidence="1">6</strain>
        <tissue evidence="1">Leaf</tissue>
    </source>
</reference>
<evidence type="ECO:0000313" key="1">
    <source>
        <dbReference type="EMBL" id="MBA0821414.1"/>
    </source>
</evidence>
<dbReference type="EMBL" id="JABFAE010000001">
    <property type="protein sequence ID" value="MBA0821414.1"/>
    <property type="molecule type" value="Genomic_DNA"/>
</dbReference>
<proteinExistence type="predicted"/>
<dbReference type="GO" id="GO:0009506">
    <property type="term" value="C:plasmodesma"/>
    <property type="evidence" value="ECO:0007669"/>
    <property type="project" value="TreeGrafter"/>
</dbReference>
<dbReference type="Gene3D" id="1.10.510.10">
    <property type="entry name" value="Transferase(Phosphotransferase) domain 1"/>
    <property type="match status" value="1"/>
</dbReference>
<dbReference type="InterPro" id="IPR011009">
    <property type="entry name" value="Kinase-like_dom_sf"/>
</dbReference>
<dbReference type="InterPro" id="IPR045272">
    <property type="entry name" value="ANXUR1/2-like"/>
</dbReference>
<name>A0A7J9IIH4_9ROSI</name>
<evidence type="ECO:0000313" key="2">
    <source>
        <dbReference type="Proteomes" id="UP000593575"/>
    </source>
</evidence>
<dbReference type="SUPFAM" id="SSF56112">
    <property type="entry name" value="Protein kinase-like (PK-like)"/>
    <property type="match status" value="1"/>
</dbReference>
<organism evidence="1 2">
    <name type="scientific">Gossypium armourianum</name>
    <dbReference type="NCBI Taxonomy" id="34283"/>
    <lineage>
        <taxon>Eukaryota</taxon>
        <taxon>Viridiplantae</taxon>
        <taxon>Streptophyta</taxon>
        <taxon>Embryophyta</taxon>
        <taxon>Tracheophyta</taxon>
        <taxon>Spermatophyta</taxon>
        <taxon>Magnoliopsida</taxon>
        <taxon>eudicotyledons</taxon>
        <taxon>Gunneridae</taxon>
        <taxon>Pentapetalae</taxon>
        <taxon>rosids</taxon>
        <taxon>malvids</taxon>
        <taxon>Malvales</taxon>
        <taxon>Malvaceae</taxon>
        <taxon>Malvoideae</taxon>
        <taxon>Gossypium</taxon>
    </lineage>
</organism>
<dbReference type="AlphaFoldDB" id="A0A7J9IIH4"/>
<dbReference type="GO" id="GO:0004714">
    <property type="term" value="F:transmembrane receptor protein tyrosine kinase activity"/>
    <property type="evidence" value="ECO:0007669"/>
    <property type="project" value="InterPro"/>
</dbReference>
<accession>A0A7J9IIH4</accession>
<dbReference type="PANTHER" id="PTHR27003:SF460">
    <property type="entry name" value="RECEPTOR-LIKE PROTEIN KINASE FERONIA"/>
    <property type="match status" value="1"/>
</dbReference>
<dbReference type="GO" id="GO:0005886">
    <property type="term" value="C:plasma membrane"/>
    <property type="evidence" value="ECO:0007669"/>
    <property type="project" value="TreeGrafter"/>
</dbReference>
<gene>
    <name evidence="1" type="ORF">Goarm_018275</name>
</gene>
<evidence type="ECO:0008006" key="3">
    <source>
        <dbReference type="Google" id="ProtNLM"/>
    </source>
</evidence>